<dbReference type="EMBL" id="LAZR01003356">
    <property type="protein sequence ID" value="KKN19215.1"/>
    <property type="molecule type" value="Genomic_DNA"/>
</dbReference>
<evidence type="ECO:0000313" key="1">
    <source>
        <dbReference type="EMBL" id="KKN19215.1"/>
    </source>
</evidence>
<comment type="caution">
    <text evidence="1">The sequence shown here is derived from an EMBL/GenBank/DDBJ whole genome shotgun (WGS) entry which is preliminary data.</text>
</comment>
<name>A0A0F9NI85_9ZZZZ</name>
<dbReference type="AlphaFoldDB" id="A0A0F9NI85"/>
<reference evidence="1" key="1">
    <citation type="journal article" date="2015" name="Nature">
        <title>Complex archaea that bridge the gap between prokaryotes and eukaryotes.</title>
        <authorList>
            <person name="Spang A."/>
            <person name="Saw J.H."/>
            <person name="Jorgensen S.L."/>
            <person name="Zaremba-Niedzwiedzka K."/>
            <person name="Martijn J."/>
            <person name="Lind A.E."/>
            <person name="van Eijk R."/>
            <person name="Schleper C."/>
            <person name="Guy L."/>
            <person name="Ettema T.J."/>
        </authorList>
    </citation>
    <scope>NUCLEOTIDE SEQUENCE</scope>
</reference>
<feature type="non-terminal residue" evidence="1">
    <location>
        <position position="1031"/>
    </location>
</feature>
<organism evidence="1">
    <name type="scientific">marine sediment metagenome</name>
    <dbReference type="NCBI Taxonomy" id="412755"/>
    <lineage>
        <taxon>unclassified sequences</taxon>
        <taxon>metagenomes</taxon>
        <taxon>ecological metagenomes</taxon>
    </lineage>
</organism>
<protein>
    <submittedName>
        <fullName evidence="1">Uncharacterized protein</fullName>
    </submittedName>
</protein>
<gene>
    <name evidence="1" type="ORF">LCGC14_0948110</name>
</gene>
<proteinExistence type="predicted"/>
<accession>A0A0F9NI85</accession>
<sequence length="1031" mass="106258">MIRTRIRDNQAVDGDFLSEGEFNTFLSEVVITGTNNRDDTVILEAFDDYFPGRGLITAGSGIVVTTGTNFIEITSSGGGGGSSDHGSLTGLADDDHTQYVLEDGSRGFSSTVSGVGPVDSDDLSTKNYVDTQDVTISGHLQSEIDAVAAGNVDSVNAISGDVLVTGTQNVTTQTLGQTITVTGPDLSPYATSAEVDSDIAAVSGTLSDEIDTDIATHVTVNDAHHSRYTDSEAVSALETTTSELAASGVATDANVAANAADIAGVMSSGTAHYDDATIHFTEDTIDHTAISNIGVNSHAQVDTHLSALATSGTDVASDTTTNTSDIAGVMASGTTHYDDATIHFTEGSIDHTAISNVGSNSHPQIDTHLSALASSGTTTDSTLTSHTSDSTIHFTEASIDHTAIQNIGDNTHAQIDTHLGNLAASGTTNSAEILTVSGHLQNEIDGIVDNNDISNALVGSDGITVTSGDPTDTISGFYAEFVAASGTLDSTIDSDISTHSSDSDAHHSRYTKDENDAILGGDNIVVVSGSNSITISSTDPDVSNALVGSDGITVTSGDPTDTISGFYTEFVAASGSLSSEIDSDISTHVADSSAHHVRYTKDENDAIIAGSNIVVVSGANIITISSDDPDVPNALIGTDGITVTSGDPTDTISGFYAEFVASSGTLSSEIDSDIATHAGDSSAHHERYTKDENDALVGSDGITIVSGSNTIDVGGFRTEFVNASGSLQTQIDAVESSDVDSINSVIGDITITGSSNFPIRTEGQTITVSGADFIDNMTHANDGGLVDSATCSIIITSDGATITLTFDQTDGDSPKRIQISGTTISHPVPDTVTLTAAGTDTNPQENWIFLQESAGSLTLTSNTTGFPQAAHARVATAVVQTAQGVAASGVLKLHAFTDHVFESLERGSIGHIFAVSERIRSQHAQWSSGAALTTTVDTGPTPDSVTVQVATGVILQLHTHTFPAIDTSASDLIFVFNDNTTPYKTVASLSEISEYSDGSSIGGTQRFNVVIWGAISENQSDSKIFLNLPAT</sequence>